<feature type="compositionally biased region" description="Low complexity" evidence="1">
    <location>
        <begin position="1"/>
        <end position="18"/>
    </location>
</feature>
<dbReference type="AlphaFoldDB" id="A0A0L8IHS1"/>
<proteinExistence type="predicted"/>
<accession>A0A0L8IHS1</accession>
<evidence type="ECO:0000313" key="2">
    <source>
        <dbReference type="EMBL" id="KOG01016.1"/>
    </source>
</evidence>
<feature type="region of interest" description="Disordered" evidence="1">
    <location>
        <begin position="1"/>
        <end position="36"/>
    </location>
</feature>
<name>A0A0L8IHS1_OCTBM</name>
<gene>
    <name evidence="2" type="ORF">OCBIM_22016349mg</name>
</gene>
<evidence type="ECO:0000256" key="1">
    <source>
        <dbReference type="SAM" id="MobiDB-lite"/>
    </source>
</evidence>
<feature type="compositionally biased region" description="Polar residues" evidence="1">
    <location>
        <begin position="19"/>
        <end position="36"/>
    </location>
</feature>
<dbReference type="EMBL" id="KQ415679">
    <property type="protein sequence ID" value="KOG01016.1"/>
    <property type="molecule type" value="Genomic_DNA"/>
</dbReference>
<reference evidence="2" key="1">
    <citation type="submission" date="2015-07" db="EMBL/GenBank/DDBJ databases">
        <title>MeaNS - Measles Nucleotide Surveillance Program.</title>
        <authorList>
            <person name="Tran T."/>
            <person name="Druce J."/>
        </authorList>
    </citation>
    <scope>NUCLEOTIDE SEQUENCE</scope>
    <source>
        <strain evidence="2">UCB-OBI-ISO-001</strain>
        <tissue evidence="2">Gonad</tissue>
    </source>
</reference>
<organism evidence="2">
    <name type="scientific">Octopus bimaculoides</name>
    <name type="common">California two-spotted octopus</name>
    <dbReference type="NCBI Taxonomy" id="37653"/>
    <lineage>
        <taxon>Eukaryota</taxon>
        <taxon>Metazoa</taxon>
        <taxon>Spiralia</taxon>
        <taxon>Lophotrochozoa</taxon>
        <taxon>Mollusca</taxon>
        <taxon>Cephalopoda</taxon>
        <taxon>Coleoidea</taxon>
        <taxon>Octopodiformes</taxon>
        <taxon>Octopoda</taxon>
        <taxon>Incirrata</taxon>
        <taxon>Octopodidae</taxon>
        <taxon>Octopus</taxon>
    </lineage>
</organism>
<sequence length="68" mass="7226">MAETSSSRSSPIPQSIPRDTQTSLINQNRNPQCNISTSSLHQSATILRKKALQSVGGSITSDSSPEPT</sequence>
<protein>
    <submittedName>
        <fullName evidence="2">Uncharacterized protein</fullName>
    </submittedName>
</protein>